<sequence>MAKVSQNRQAIDNFSNQYWRLNNLYKIKSKQGEMIPYRFNWVQERLYKEMHYLSIILKARQLGCTTFIDLLFLDTCLFNSNKNAGIIAHHQDDAKKIFEEKILIPYQHLPQSLQDAITTDTKSKSELQFANHSYIRVGTSMRSATLQYLHISEYGITCARFPDKAQEIRTGALNTVQAGQIAFIESTSKGRIGHFPELWDQAYDIHKRMAKLSQLDWKIFFFPWYEEPEYQIDNAGYQIDNAGVVFGARDIEYFEQLAARHNIHLSDRQKFWYVKKWETLGPAIKQEYPSTPEEAWEGGGILLNWNSRYHEIEDGPWPPPANAPMFMGFDYGFSHPFSVGWYWTDHDGRIYRAREWYGYNGNPNEGIRLTPSEIAEGIKKREQQWGIWGRVSRRIAGSDCFSRRLNPKTGELGPTIAYDFSMVDSMLGLEQANDKNRAACVAQVHERLRIKFSETGELLDLPMFQVYKNACPQFLRTVPGIPCDPHDSEDAWTDAEDHAFDEFKMVSMSWPMKQFDPIPRKVGPALIVQHVETVYREDELPWTAPPDPEEGGFFQEERW</sequence>
<evidence type="ECO:0000313" key="2">
    <source>
        <dbReference type="EMBL" id="QJI03612.1"/>
    </source>
</evidence>
<accession>A0A6M3Y0N3</accession>
<proteinExistence type="predicted"/>
<name>A0A6M3Y0N3_9ZZZZ</name>
<gene>
    <name evidence="2" type="ORF">TM448B04748_0010</name>
</gene>
<dbReference type="AlphaFoldDB" id="A0A6M3Y0N3"/>
<dbReference type="Gene3D" id="3.30.420.280">
    <property type="match status" value="1"/>
</dbReference>
<dbReference type="InterPro" id="IPR027417">
    <property type="entry name" value="P-loop_NTPase"/>
</dbReference>
<organism evidence="2">
    <name type="scientific">viral metagenome</name>
    <dbReference type="NCBI Taxonomy" id="1070528"/>
    <lineage>
        <taxon>unclassified sequences</taxon>
        <taxon>metagenomes</taxon>
        <taxon>organismal metagenomes</taxon>
    </lineage>
</organism>
<protein>
    <submittedName>
        <fullName evidence="2">Putative terminase</fullName>
    </submittedName>
</protein>
<dbReference type="EMBL" id="MT145103">
    <property type="protein sequence ID" value="QJI03612.1"/>
    <property type="molecule type" value="Genomic_DNA"/>
</dbReference>
<feature type="region of interest" description="Disordered" evidence="1">
    <location>
        <begin position="540"/>
        <end position="559"/>
    </location>
</feature>
<reference evidence="2" key="1">
    <citation type="submission" date="2020-03" db="EMBL/GenBank/DDBJ databases">
        <title>The deep terrestrial virosphere.</title>
        <authorList>
            <person name="Holmfeldt K."/>
            <person name="Nilsson E."/>
            <person name="Simone D."/>
            <person name="Lopez-Fernandez M."/>
            <person name="Wu X."/>
            <person name="de Brujin I."/>
            <person name="Lundin D."/>
            <person name="Andersson A."/>
            <person name="Bertilsson S."/>
            <person name="Dopson M."/>
        </authorList>
    </citation>
    <scope>NUCLEOTIDE SEQUENCE</scope>
    <source>
        <strain evidence="2">TM448B04748</strain>
    </source>
</reference>
<dbReference type="Gene3D" id="3.40.50.300">
    <property type="entry name" value="P-loop containing nucleotide triphosphate hydrolases"/>
    <property type="match status" value="1"/>
</dbReference>
<evidence type="ECO:0000256" key="1">
    <source>
        <dbReference type="SAM" id="MobiDB-lite"/>
    </source>
</evidence>